<dbReference type="PANTHER" id="PTHR22702">
    <property type="entry name" value="PROTEASE-ASSOCIATED DOMAIN-CONTAINING PROTEIN"/>
    <property type="match status" value="1"/>
</dbReference>
<dbReference type="InterPro" id="IPR003137">
    <property type="entry name" value="PA_domain"/>
</dbReference>
<dbReference type="Pfam" id="PF02225">
    <property type="entry name" value="PA"/>
    <property type="match status" value="1"/>
</dbReference>
<keyword evidence="2" id="KW-0325">Glycoprotein</keyword>
<feature type="domain" description="PA" evidence="3">
    <location>
        <begin position="86"/>
        <end position="181"/>
    </location>
</feature>
<reference evidence="4" key="2">
    <citation type="submission" date="2023-02" db="EMBL/GenBank/DDBJ databases">
        <authorList>
            <consortium name="DOE Joint Genome Institute"/>
            <person name="Mondo S.J."/>
            <person name="Chang Y."/>
            <person name="Wang Y."/>
            <person name="Ahrendt S."/>
            <person name="Andreopoulos W."/>
            <person name="Barry K."/>
            <person name="Beard J."/>
            <person name="Benny G.L."/>
            <person name="Blankenship S."/>
            <person name="Bonito G."/>
            <person name="Cuomo C."/>
            <person name="Desiro A."/>
            <person name="Gervers K.A."/>
            <person name="Hundley H."/>
            <person name="Kuo A."/>
            <person name="LaButti K."/>
            <person name="Lang B.F."/>
            <person name="Lipzen A."/>
            <person name="O'Donnell K."/>
            <person name="Pangilinan J."/>
            <person name="Reynolds N."/>
            <person name="Sandor L."/>
            <person name="Smith M.W."/>
            <person name="Tsang A."/>
            <person name="Grigoriev I.V."/>
            <person name="Stajich J.E."/>
            <person name="Spatafora J.W."/>
        </authorList>
    </citation>
    <scope>NUCLEOTIDE SEQUENCE</scope>
    <source>
        <strain evidence="4">RSA 2281</strain>
    </source>
</reference>
<evidence type="ECO:0000256" key="1">
    <source>
        <dbReference type="ARBA" id="ARBA00022729"/>
    </source>
</evidence>
<evidence type="ECO:0000313" key="5">
    <source>
        <dbReference type="Proteomes" id="UP001209540"/>
    </source>
</evidence>
<comment type="caution">
    <text evidence="4">The sequence shown here is derived from an EMBL/GenBank/DDBJ whole genome shotgun (WGS) entry which is preliminary data.</text>
</comment>
<evidence type="ECO:0000313" key="4">
    <source>
        <dbReference type="EMBL" id="KAI9246478.1"/>
    </source>
</evidence>
<keyword evidence="1" id="KW-0732">Signal</keyword>
<dbReference type="InterPro" id="IPR046450">
    <property type="entry name" value="PA_dom_sf"/>
</dbReference>
<name>A0AAD5JNJ9_9FUNG</name>
<dbReference type="SUPFAM" id="SSF52025">
    <property type="entry name" value="PA domain"/>
    <property type="match status" value="1"/>
</dbReference>
<dbReference type="Proteomes" id="UP001209540">
    <property type="component" value="Unassembled WGS sequence"/>
</dbReference>
<gene>
    <name evidence="4" type="ORF">BDA99DRAFT_264593</name>
</gene>
<organism evidence="4 5">
    <name type="scientific">Phascolomyces articulosus</name>
    <dbReference type="NCBI Taxonomy" id="60185"/>
    <lineage>
        <taxon>Eukaryota</taxon>
        <taxon>Fungi</taxon>
        <taxon>Fungi incertae sedis</taxon>
        <taxon>Mucoromycota</taxon>
        <taxon>Mucoromycotina</taxon>
        <taxon>Mucoromycetes</taxon>
        <taxon>Mucorales</taxon>
        <taxon>Lichtheimiaceae</taxon>
        <taxon>Phascolomyces</taxon>
    </lineage>
</organism>
<evidence type="ECO:0000259" key="3">
    <source>
        <dbReference type="Pfam" id="PF02225"/>
    </source>
</evidence>
<reference evidence="4" key="1">
    <citation type="journal article" date="2022" name="IScience">
        <title>Evolution of zygomycete secretomes and the origins of terrestrial fungal ecologies.</title>
        <authorList>
            <person name="Chang Y."/>
            <person name="Wang Y."/>
            <person name="Mondo S."/>
            <person name="Ahrendt S."/>
            <person name="Andreopoulos W."/>
            <person name="Barry K."/>
            <person name="Beard J."/>
            <person name="Benny G.L."/>
            <person name="Blankenship S."/>
            <person name="Bonito G."/>
            <person name="Cuomo C."/>
            <person name="Desiro A."/>
            <person name="Gervers K.A."/>
            <person name="Hundley H."/>
            <person name="Kuo A."/>
            <person name="LaButti K."/>
            <person name="Lang B.F."/>
            <person name="Lipzen A."/>
            <person name="O'Donnell K."/>
            <person name="Pangilinan J."/>
            <person name="Reynolds N."/>
            <person name="Sandor L."/>
            <person name="Smith M.E."/>
            <person name="Tsang A."/>
            <person name="Grigoriev I.V."/>
            <person name="Stajich J.E."/>
            <person name="Spatafora J.W."/>
        </authorList>
    </citation>
    <scope>NUCLEOTIDE SEQUENCE</scope>
    <source>
        <strain evidence="4">RSA 2281</strain>
    </source>
</reference>
<dbReference type="Gene3D" id="3.50.30.30">
    <property type="match status" value="1"/>
</dbReference>
<keyword evidence="5" id="KW-1185">Reference proteome</keyword>
<dbReference type="PANTHER" id="PTHR22702:SF1">
    <property type="entry name" value="PROTEASE-ASSOCIATED DOMAIN-CONTAINING PROTEIN 1"/>
    <property type="match status" value="1"/>
</dbReference>
<accession>A0AAD5JNJ9</accession>
<dbReference type="EMBL" id="JAIXMP010000046">
    <property type="protein sequence ID" value="KAI9246478.1"/>
    <property type="molecule type" value="Genomic_DNA"/>
</dbReference>
<proteinExistence type="predicted"/>
<sequence length="244" mass="27411">MDAIEPYLQHASSIIELDHGDNDQQDDHEHKQLQEEDGMIEVRVHGDSISNNYYGMSSTFGASFSSSFHDNDDVDIDDQTATKNLELVYFLNNEQGLLGCEQYRNQEKRKKIRDKVLILSRGGCTFTTKVQWAQEAGAKAVIFVNNDTSGTAFRAMSDNTMNESVTNKMIPSMTVSLEDGIDIITFDEASKENQMNIKVDLIKSFIRNTSHNSDTGSGSRSIISNKKPVHIKLHGEIVHNFIVF</sequence>
<protein>
    <recommendedName>
        <fullName evidence="3">PA domain-containing protein</fullName>
    </recommendedName>
</protein>
<dbReference type="AlphaFoldDB" id="A0AAD5JNJ9"/>
<evidence type="ECO:0000256" key="2">
    <source>
        <dbReference type="ARBA" id="ARBA00023180"/>
    </source>
</evidence>